<evidence type="ECO:0000313" key="2">
    <source>
        <dbReference type="EMBL" id="RYR06815.1"/>
    </source>
</evidence>
<accession>A0A444YXZ3</accession>
<protein>
    <recommendedName>
        <fullName evidence="1">F-box associated beta-propeller type 1 domain-containing protein</fullName>
    </recommendedName>
</protein>
<reference evidence="2 3" key="1">
    <citation type="submission" date="2019-01" db="EMBL/GenBank/DDBJ databases">
        <title>Sequencing of cultivated peanut Arachis hypogaea provides insights into genome evolution and oil improvement.</title>
        <authorList>
            <person name="Chen X."/>
        </authorList>
    </citation>
    <scope>NUCLEOTIDE SEQUENCE [LARGE SCALE GENOMIC DNA]</scope>
    <source>
        <strain evidence="3">cv. Fuhuasheng</strain>
        <tissue evidence="2">Leaves</tissue>
    </source>
</reference>
<dbReference type="Proteomes" id="UP000289738">
    <property type="component" value="Chromosome B05"/>
</dbReference>
<organism evidence="2 3">
    <name type="scientific">Arachis hypogaea</name>
    <name type="common">Peanut</name>
    <dbReference type="NCBI Taxonomy" id="3818"/>
    <lineage>
        <taxon>Eukaryota</taxon>
        <taxon>Viridiplantae</taxon>
        <taxon>Streptophyta</taxon>
        <taxon>Embryophyta</taxon>
        <taxon>Tracheophyta</taxon>
        <taxon>Spermatophyta</taxon>
        <taxon>Magnoliopsida</taxon>
        <taxon>eudicotyledons</taxon>
        <taxon>Gunneridae</taxon>
        <taxon>Pentapetalae</taxon>
        <taxon>rosids</taxon>
        <taxon>fabids</taxon>
        <taxon>Fabales</taxon>
        <taxon>Fabaceae</taxon>
        <taxon>Papilionoideae</taxon>
        <taxon>50 kb inversion clade</taxon>
        <taxon>dalbergioids sensu lato</taxon>
        <taxon>Dalbergieae</taxon>
        <taxon>Pterocarpus clade</taxon>
        <taxon>Arachis</taxon>
    </lineage>
</organism>
<dbReference type="EMBL" id="SDMP01000015">
    <property type="protein sequence ID" value="RYR06815.1"/>
    <property type="molecule type" value="Genomic_DNA"/>
</dbReference>
<dbReference type="InterPro" id="IPR017451">
    <property type="entry name" value="F-box-assoc_interact_dom"/>
</dbReference>
<comment type="caution">
    <text evidence="2">The sequence shown here is derived from an EMBL/GenBank/DDBJ whole genome shotgun (WGS) entry which is preliminary data.</text>
</comment>
<dbReference type="InterPro" id="IPR050796">
    <property type="entry name" value="SCF_F-box_component"/>
</dbReference>
<dbReference type="AlphaFoldDB" id="A0A444YXZ3"/>
<gene>
    <name evidence="2" type="ORF">Ahy_B05g074136</name>
</gene>
<feature type="domain" description="F-box associated beta-propeller type 1" evidence="1">
    <location>
        <begin position="80"/>
        <end position="307"/>
    </location>
</feature>
<dbReference type="PANTHER" id="PTHR31672">
    <property type="entry name" value="BNACNNG10540D PROTEIN"/>
    <property type="match status" value="1"/>
</dbReference>
<sequence>MSEFKLNYLLLPVIPDELLQEIFLQSSAKVVGRYSLVILNAFSGEQVHVQQPFGVGIHGWFRIVGVSNGNICFKFSWDQDDTSLLVWNSTTKCSRKISDPHRDHGRSYFPIYGFGYVPNTDVYNIIHMCKMDIANAYVFFSRYCSMCSTWFHAVNCLSGVEKVDANSVFHNGHAHWITVTGDSYATPKSILCYSIEHESFSKVSIPIGAIYTVHNLLAYKDKLALIAHTHNEFGYVASIWHLNEDVGRNKILEQYYRFRSQSIRENSILFVDDNLILLVNNSKKRELLINSRYRELVLTEYDIEHETRNLLVRRAWQTLEMPHLITVRSTLKYFEEMFLV</sequence>
<dbReference type="NCBIfam" id="TIGR01640">
    <property type="entry name" value="F_box_assoc_1"/>
    <property type="match status" value="1"/>
</dbReference>
<proteinExistence type="predicted"/>
<dbReference type="PANTHER" id="PTHR31672:SF13">
    <property type="entry name" value="F-BOX PROTEIN CPR30-LIKE"/>
    <property type="match status" value="1"/>
</dbReference>
<keyword evidence="3" id="KW-1185">Reference proteome</keyword>
<dbReference type="Pfam" id="PF07734">
    <property type="entry name" value="FBA_1"/>
    <property type="match status" value="1"/>
</dbReference>
<name>A0A444YXZ3_ARAHY</name>
<dbReference type="InterPro" id="IPR006527">
    <property type="entry name" value="F-box-assoc_dom_typ1"/>
</dbReference>
<evidence type="ECO:0000259" key="1">
    <source>
        <dbReference type="Pfam" id="PF07734"/>
    </source>
</evidence>
<evidence type="ECO:0000313" key="3">
    <source>
        <dbReference type="Proteomes" id="UP000289738"/>
    </source>
</evidence>